<dbReference type="EMBL" id="UZAF01016428">
    <property type="protein sequence ID" value="VDO27776.1"/>
    <property type="molecule type" value="Genomic_DNA"/>
</dbReference>
<organism evidence="1 2">
    <name type="scientific">Haemonchus placei</name>
    <name type="common">Barber's pole worm</name>
    <dbReference type="NCBI Taxonomy" id="6290"/>
    <lineage>
        <taxon>Eukaryota</taxon>
        <taxon>Metazoa</taxon>
        <taxon>Ecdysozoa</taxon>
        <taxon>Nematoda</taxon>
        <taxon>Chromadorea</taxon>
        <taxon>Rhabditida</taxon>
        <taxon>Rhabditina</taxon>
        <taxon>Rhabditomorpha</taxon>
        <taxon>Strongyloidea</taxon>
        <taxon>Trichostrongylidae</taxon>
        <taxon>Haemonchus</taxon>
    </lineage>
</organism>
<gene>
    <name evidence="1" type="ORF">HPLM_LOCUS6029</name>
</gene>
<name>A0A3P7U0C1_HAEPC</name>
<dbReference type="AlphaFoldDB" id="A0A3P7U0C1"/>
<evidence type="ECO:0000313" key="2">
    <source>
        <dbReference type="Proteomes" id="UP000268014"/>
    </source>
</evidence>
<keyword evidence="2" id="KW-1185">Reference proteome</keyword>
<protein>
    <submittedName>
        <fullName evidence="1">Uncharacterized protein</fullName>
    </submittedName>
</protein>
<evidence type="ECO:0000313" key="1">
    <source>
        <dbReference type="EMBL" id="VDO27776.1"/>
    </source>
</evidence>
<sequence length="88" mass="9644">MGVVGCLLAICASRYEWCILCSLDKGNVTSPGILTACGSGSAATLRTFHSTMLYNFCTLGVRQLTPSRALITFYLGRFPTRQYPLYKP</sequence>
<reference evidence="1 2" key="1">
    <citation type="submission" date="2018-11" db="EMBL/GenBank/DDBJ databases">
        <authorList>
            <consortium name="Pathogen Informatics"/>
        </authorList>
    </citation>
    <scope>NUCLEOTIDE SEQUENCE [LARGE SCALE GENOMIC DNA]</scope>
    <source>
        <strain evidence="1 2">MHpl1</strain>
    </source>
</reference>
<accession>A0A3P7U0C1</accession>
<dbReference type="Proteomes" id="UP000268014">
    <property type="component" value="Unassembled WGS sequence"/>
</dbReference>
<proteinExistence type="predicted"/>